<comment type="caution">
    <text evidence="2">The sequence shown here is derived from an EMBL/GenBank/DDBJ whole genome shotgun (WGS) entry which is preliminary data.</text>
</comment>
<evidence type="ECO:0000313" key="3">
    <source>
        <dbReference type="Proteomes" id="UP001595967"/>
    </source>
</evidence>
<reference evidence="3" key="1">
    <citation type="journal article" date="2019" name="Int. J. Syst. Evol. Microbiol.">
        <title>The Global Catalogue of Microorganisms (GCM) 10K type strain sequencing project: providing services to taxonomists for standard genome sequencing and annotation.</title>
        <authorList>
            <consortium name="The Broad Institute Genomics Platform"/>
            <consortium name="The Broad Institute Genome Sequencing Center for Infectious Disease"/>
            <person name="Wu L."/>
            <person name="Ma J."/>
        </authorList>
    </citation>
    <scope>NUCLEOTIDE SEQUENCE [LARGE SCALE GENOMIC DNA]</scope>
    <source>
        <strain evidence="3">JCM 11650</strain>
    </source>
</reference>
<keyword evidence="1" id="KW-1133">Transmembrane helix</keyword>
<dbReference type="Proteomes" id="UP001595967">
    <property type="component" value="Unassembled WGS sequence"/>
</dbReference>
<protein>
    <recommendedName>
        <fullName evidence="4">Pilus assembly protein</fullName>
    </recommendedName>
</protein>
<gene>
    <name evidence="2" type="ORF">ACFO3A_08885</name>
</gene>
<evidence type="ECO:0000256" key="1">
    <source>
        <dbReference type="SAM" id="Phobius"/>
    </source>
</evidence>
<name>A0ABV9GXP0_9BURK</name>
<proteinExistence type="predicted"/>
<evidence type="ECO:0008006" key="4">
    <source>
        <dbReference type="Google" id="ProtNLM"/>
    </source>
</evidence>
<evidence type="ECO:0000313" key="2">
    <source>
        <dbReference type="EMBL" id="MFC4622329.1"/>
    </source>
</evidence>
<dbReference type="EMBL" id="JBHSEW010000007">
    <property type="protein sequence ID" value="MFC4622329.1"/>
    <property type="molecule type" value="Genomic_DNA"/>
</dbReference>
<accession>A0ABV9GXP0</accession>
<keyword evidence="3" id="KW-1185">Reference proteome</keyword>
<keyword evidence="1" id="KW-0812">Transmembrane</keyword>
<sequence>MKYQQKGQSLVEFIVVAIALMPLLLLIPMIAKYQDISHAVQVGSRYAAFDATVNNDQTTAGFKPADDLAIEVRRRFFSNPDAPIKTKDAAGDFKAHQNLFWRDPADKPLIQKIDDIAVRVGPSQDVDTDRIFLRAGAFKLNDPPLYEGAVQVPLVNLPSGIRSYEPFDALDLRIGRKTVVMIGNWTGHSPSDVNQRVRASQDLTKALNATSSVMSLPFALLELGHVSPPEVGKLERWEDLVPADRLRARK</sequence>
<organism evidence="2 3">
    <name type="scientific">Comamonas nitrativorans</name>
    <dbReference type="NCBI Taxonomy" id="108437"/>
    <lineage>
        <taxon>Bacteria</taxon>
        <taxon>Pseudomonadati</taxon>
        <taxon>Pseudomonadota</taxon>
        <taxon>Betaproteobacteria</taxon>
        <taxon>Burkholderiales</taxon>
        <taxon>Comamonadaceae</taxon>
        <taxon>Comamonas</taxon>
    </lineage>
</organism>
<keyword evidence="1" id="KW-0472">Membrane</keyword>
<feature type="transmembrane region" description="Helical" evidence="1">
    <location>
        <begin position="12"/>
        <end position="31"/>
    </location>
</feature>
<dbReference type="RefSeq" id="WP_377725758.1">
    <property type="nucleotide sequence ID" value="NZ_JBHSEW010000007.1"/>
</dbReference>